<protein>
    <recommendedName>
        <fullName evidence="3">Reverse transcriptase</fullName>
    </recommendedName>
</protein>
<sequence>MEKDRDEAISRKWNLEGEITKVIEKRVALGVDMNQRNEESTDDVEGQNGFKKQWNLDVEVTKIIESGVALGVDFNGKEEEMTKVLTTRDMEEDENCRTRLDGSIGKDLNKTFIVLIEKCGKPKTKKDFRPISLVGSIYKVLAKVGKKGLAEGGWAEAFRCKKESLLISYLGLLLRARPRSKAFWKLLLTRTENRLTPCKRKFLNKGGRLTSIKTVLSSVPSYFLLVFKLPNVVAYAIKKFQMSFFWGDGVEKKKYHVMD</sequence>
<evidence type="ECO:0000313" key="2">
    <source>
        <dbReference type="Proteomes" id="UP001281410"/>
    </source>
</evidence>
<dbReference type="AlphaFoldDB" id="A0AAE0AUY2"/>
<dbReference type="PANTHER" id="PTHR33116">
    <property type="entry name" value="REVERSE TRANSCRIPTASE ZINC-BINDING DOMAIN-CONTAINING PROTEIN-RELATED-RELATED"/>
    <property type="match status" value="1"/>
</dbReference>
<gene>
    <name evidence="1" type="ORF">Dsin_011092</name>
</gene>
<evidence type="ECO:0000313" key="1">
    <source>
        <dbReference type="EMBL" id="KAK3224067.1"/>
    </source>
</evidence>
<organism evidence="1 2">
    <name type="scientific">Dipteronia sinensis</name>
    <dbReference type="NCBI Taxonomy" id="43782"/>
    <lineage>
        <taxon>Eukaryota</taxon>
        <taxon>Viridiplantae</taxon>
        <taxon>Streptophyta</taxon>
        <taxon>Embryophyta</taxon>
        <taxon>Tracheophyta</taxon>
        <taxon>Spermatophyta</taxon>
        <taxon>Magnoliopsida</taxon>
        <taxon>eudicotyledons</taxon>
        <taxon>Gunneridae</taxon>
        <taxon>Pentapetalae</taxon>
        <taxon>rosids</taxon>
        <taxon>malvids</taxon>
        <taxon>Sapindales</taxon>
        <taxon>Sapindaceae</taxon>
        <taxon>Hippocastanoideae</taxon>
        <taxon>Acereae</taxon>
        <taxon>Dipteronia</taxon>
    </lineage>
</organism>
<accession>A0AAE0AUY2</accession>
<comment type="caution">
    <text evidence="1">The sequence shown here is derived from an EMBL/GenBank/DDBJ whole genome shotgun (WGS) entry which is preliminary data.</text>
</comment>
<reference evidence="1" key="1">
    <citation type="journal article" date="2023" name="Plant J.">
        <title>Genome sequences and population genomics provide insights into the demographic history, inbreeding, and mutation load of two 'living fossil' tree species of Dipteronia.</title>
        <authorList>
            <person name="Feng Y."/>
            <person name="Comes H.P."/>
            <person name="Chen J."/>
            <person name="Zhu S."/>
            <person name="Lu R."/>
            <person name="Zhang X."/>
            <person name="Li P."/>
            <person name="Qiu J."/>
            <person name="Olsen K.M."/>
            <person name="Qiu Y."/>
        </authorList>
    </citation>
    <scope>NUCLEOTIDE SEQUENCE</scope>
    <source>
        <strain evidence="1">NBL</strain>
    </source>
</reference>
<proteinExistence type="predicted"/>
<keyword evidence="2" id="KW-1185">Reference proteome</keyword>
<evidence type="ECO:0008006" key="3">
    <source>
        <dbReference type="Google" id="ProtNLM"/>
    </source>
</evidence>
<dbReference type="PANTHER" id="PTHR33116:SF78">
    <property type="entry name" value="OS12G0587133 PROTEIN"/>
    <property type="match status" value="1"/>
</dbReference>
<dbReference type="Proteomes" id="UP001281410">
    <property type="component" value="Unassembled WGS sequence"/>
</dbReference>
<dbReference type="EMBL" id="JANJYJ010000003">
    <property type="protein sequence ID" value="KAK3224067.1"/>
    <property type="molecule type" value="Genomic_DNA"/>
</dbReference>
<name>A0AAE0AUY2_9ROSI</name>